<reference evidence="5" key="2">
    <citation type="submission" date="2020-09" db="EMBL/GenBank/DDBJ databases">
        <authorList>
            <person name="Sun Q."/>
            <person name="Zhou Y."/>
        </authorList>
    </citation>
    <scope>NUCLEOTIDE SEQUENCE</scope>
    <source>
        <strain evidence="5">CGMCC 1.15371</strain>
    </source>
</reference>
<dbReference type="EMBL" id="BMIR01000005">
    <property type="protein sequence ID" value="GGE36938.1"/>
    <property type="molecule type" value="Genomic_DNA"/>
</dbReference>
<dbReference type="InterPro" id="IPR018060">
    <property type="entry name" value="HTH_AraC"/>
</dbReference>
<dbReference type="InterPro" id="IPR020449">
    <property type="entry name" value="Tscrpt_reg_AraC-type_HTH"/>
</dbReference>
<dbReference type="PROSITE" id="PS00041">
    <property type="entry name" value="HTH_ARAC_FAMILY_1"/>
    <property type="match status" value="1"/>
</dbReference>
<keyword evidence="1" id="KW-0805">Transcription regulation</keyword>
<evidence type="ECO:0000259" key="4">
    <source>
        <dbReference type="PROSITE" id="PS01124"/>
    </source>
</evidence>
<dbReference type="InterPro" id="IPR018062">
    <property type="entry name" value="HTH_AraC-typ_CS"/>
</dbReference>
<feature type="domain" description="HTH araC/xylS-type" evidence="4">
    <location>
        <begin position="199"/>
        <end position="297"/>
    </location>
</feature>
<dbReference type="Proteomes" id="UP000628775">
    <property type="component" value="Unassembled WGS sequence"/>
</dbReference>
<dbReference type="PRINTS" id="PR00032">
    <property type="entry name" value="HTHARAC"/>
</dbReference>
<keyword evidence="3" id="KW-0804">Transcription</keyword>
<evidence type="ECO:0000256" key="3">
    <source>
        <dbReference type="ARBA" id="ARBA00023163"/>
    </source>
</evidence>
<evidence type="ECO:0000313" key="6">
    <source>
        <dbReference type="Proteomes" id="UP000628775"/>
    </source>
</evidence>
<dbReference type="SUPFAM" id="SSF51215">
    <property type="entry name" value="Regulatory protein AraC"/>
    <property type="match status" value="1"/>
</dbReference>
<sequence>MIVFSSETYMKEKTFPFCINRYIHDSQNYPPVHTHEFVELVYVVAGEAEHVFTGKHYKLKAKDVFIINPGEDHTFRIPPGRSIEIINCLFLPNLIAPSLLKELGVSQSIDFFYIQPFLDTDDRFHHHLNLVHHDALHVQSILETMLREFESLHQDASTLIRLKMIELLLLLSRVYREEKQRRLEGCGSFGYSEQHLLVLRICGYLERHYDEKIAIPALCELFNISSRHLNRLFKQETGLTVIEMVHKIRIERAKYFLENTNEKVIAIAFKVGYEDPAFFSRLFRRNVGISPGKYRGRIHGMTSL</sequence>
<accession>A0A8J2VRD6</accession>
<dbReference type="InterPro" id="IPR014710">
    <property type="entry name" value="RmlC-like_jellyroll"/>
</dbReference>
<gene>
    <name evidence="5" type="ORF">GCM10011391_14780</name>
</gene>
<keyword evidence="2" id="KW-0238">DNA-binding</keyword>
<dbReference type="SMART" id="SM00342">
    <property type="entry name" value="HTH_ARAC"/>
    <property type="match status" value="1"/>
</dbReference>
<dbReference type="Pfam" id="PF02311">
    <property type="entry name" value="AraC_binding"/>
    <property type="match status" value="1"/>
</dbReference>
<dbReference type="Pfam" id="PF12833">
    <property type="entry name" value="HTH_18"/>
    <property type="match status" value="1"/>
</dbReference>
<organism evidence="5 6">
    <name type="scientific">Pullulanibacillus camelliae</name>
    <dbReference type="NCBI Taxonomy" id="1707096"/>
    <lineage>
        <taxon>Bacteria</taxon>
        <taxon>Bacillati</taxon>
        <taxon>Bacillota</taxon>
        <taxon>Bacilli</taxon>
        <taxon>Bacillales</taxon>
        <taxon>Sporolactobacillaceae</taxon>
        <taxon>Pullulanibacillus</taxon>
    </lineage>
</organism>
<dbReference type="InterPro" id="IPR003313">
    <property type="entry name" value="AraC-bd"/>
</dbReference>
<name>A0A8J2VRD6_9BACL</name>
<dbReference type="InterPro" id="IPR037923">
    <property type="entry name" value="HTH-like"/>
</dbReference>
<dbReference type="PANTHER" id="PTHR43280:SF28">
    <property type="entry name" value="HTH-TYPE TRANSCRIPTIONAL ACTIVATOR RHAS"/>
    <property type="match status" value="1"/>
</dbReference>
<dbReference type="AlphaFoldDB" id="A0A8J2VRD6"/>
<comment type="caution">
    <text evidence="5">The sequence shown here is derived from an EMBL/GenBank/DDBJ whole genome shotgun (WGS) entry which is preliminary data.</text>
</comment>
<dbReference type="SUPFAM" id="SSF46689">
    <property type="entry name" value="Homeodomain-like"/>
    <property type="match status" value="2"/>
</dbReference>
<dbReference type="GO" id="GO:0003700">
    <property type="term" value="F:DNA-binding transcription factor activity"/>
    <property type="evidence" value="ECO:0007669"/>
    <property type="project" value="InterPro"/>
</dbReference>
<dbReference type="PROSITE" id="PS01124">
    <property type="entry name" value="HTH_ARAC_FAMILY_2"/>
    <property type="match status" value="1"/>
</dbReference>
<dbReference type="PANTHER" id="PTHR43280">
    <property type="entry name" value="ARAC-FAMILY TRANSCRIPTIONAL REGULATOR"/>
    <property type="match status" value="1"/>
</dbReference>
<proteinExistence type="predicted"/>
<dbReference type="InterPro" id="IPR009057">
    <property type="entry name" value="Homeodomain-like_sf"/>
</dbReference>
<evidence type="ECO:0000256" key="2">
    <source>
        <dbReference type="ARBA" id="ARBA00023125"/>
    </source>
</evidence>
<dbReference type="GO" id="GO:0043565">
    <property type="term" value="F:sequence-specific DNA binding"/>
    <property type="evidence" value="ECO:0007669"/>
    <property type="project" value="InterPro"/>
</dbReference>
<dbReference type="Gene3D" id="1.10.10.60">
    <property type="entry name" value="Homeodomain-like"/>
    <property type="match status" value="2"/>
</dbReference>
<keyword evidence="6" id="KW-1185">Reference proteome</keyword>
<dbReference type="RefSeq" id="WP_188691466.1">
    <property type="nucleotide sequence ID" value="NZ_BMIR01000005.1"/>
</dbReference>
<reference evidence="5" key="1">
    <citation type="journal article" date="2014" name="Int. J. Syst. Evol. Microbiol.">
        <title>Complete genome sequence of Corynebacterium casei LMG S-19264T (=DSM 44701T), isolated from a smear-ripened cheese.</title>
        <authorList>
            <consortium name="US DOE Joint Genome Institute (JGI-PGF)"/>
            <person name="Walter F."/>
            <person name="Albersmeier A."/>
            <person name="Kalinowski J."/>
            <person name="Ruckert C."/>
        </authorList>
    </citation>
    <scope>NUCLEOTIDE SEQUENCE</scope>
    <source>
        <strain evidence="5">CGMCC 1.15371</strain>
    </source>
</reference>
<evidence type="ECO:0000313" key="5">
    <source>
        <dbReference type="EMBL" id="GGE36938.1"/>
    </source>
</evidence>
<evidence type="ECO:0000256" key="1">
    <source>
        <dbReference type="ARBA" id="ARBA00023015"/>
    </source>
</evidence>
<dbReference type="Gene3D" id="2.60.120.10">
    <property type="entry name" value="Jelly Rolls"/>
    <property type="match status" value="1"/>
</dbReference>
<protein>
    <submittedName>
        <fullName evidence="5">AraC family transcriptional regulator</fullName>
    </submittedName>
</protein>